<dbReference type="EMBL" id="FN595767">
    <property type="protein sequence ID" value="CCB52187.1"/>
    <property type="molecule type" value="Genomic_DNA"/>
</dbReference>
<feature type="compositionally biased region" description="Basic and acidic residues" evidence="1">
    <location>
        <begin position="126"/>
        <end position="136"/>
    </location>
</feature>
<name>F6HIW2_VITVI</name>
<dbReference type="InParanoid" id="F6HIW2"/>
<sequence length="181" mass="20566">MAQVMNMPLDSLEKPDKSPSATADAVADDDSAPPPPPPPPPSQPQQTLPVRRRDRDSRERMDDRDGDRPRNRRGSGADHYDRNLSPPPRDRERDFKRRRSPSPPYRDRRHSPPRRSSPPLHFKRSRRDDGGYDRRGSPRGGFGPDDRRGAFKSCATMSRAFSKPIEEALAYYVEIQALLVG</sequence>
<organism evidence="2 3">
    <name type="scientific">Vitis vinifera</name>
    <name type="common">Grape</name>
    <dbReference type="NCBI Taxonomy" id="29760"/>
    <lineage>
        <taxon>Eukaryota</taxon>
        <taxon>Viridiplantae</taxon>
        <taxon>Streptophyta</taxon>
        <taxon>Embryophyta</taxon>
        <taxon>Tracheophyta</taxon>
        <taxon>Spermatophyta</taxon>
        <taxon>Magnoliopsida</taxon>
        <taxon>eudicotyledons</taxon>
        <taxon>Gunneridae</taxon>
        <taxon>Pentapetalae</taxon>
        <taxon>rosids</taxon>
        <taxon>Vitales</taxon>
        <taxon>Vitaceae</taxon>
        <taxon>Viteae</taxon>
        <taxon>Vitis</taxon>
    </lineage>
</organism>
<evidence type="ECO:0008006" key="4">
    <source>
        <dbReference type="Google" id="ProtNLM"/>
    </source>
</evidence>
<reference evidence="3" key="1">
    <citation type="journal article" date="2007" name="Nature">
        <title>The grapevine genome sequence suggests ancestral hexaploidization in major angiosperm phyla.</title>
        <authorList>
            <consortium name="The French-Italian Public Consortium for Grapevine Genome Characterization."/>
            <person name="Jaillon O."/>
            <person name="Aury J.-M."/>
            <person name="Noel B."/>
            <person name="Policriti A."/>
            <person name="Clepet C."/>
            <person name="Casagrande A."/>
            <person name="Choisne N."/>
            <person name="Aubourg S."/>
            <person name="Vitulo N."/>
            <person name="Jubin C."/>
            <person name="Vezzi A."/>
            <person name="Legeai F."/>
            <person name="Hugueney P."/>
            <person name="Dasilva C."/>
            <person name="Horner D."/>
            <person name="Mica E."/>
            <person name="Jublot D."/>
            <person name="Poulain J."/>
            <person name="Bruyere C."/>
            <person name="Billault A."/>
            <person name="Segurens B."/>
            <person name="Gouyvenoux M."/>
            <person name="Ugarte E."/>
            <person name="Cattonaro F."/>
            <person name="Anthouard V."/>
            <person name="Vico V."/>
            <person name="Del Fabbro C."/>
            <person name="Alaux M."/>
            <person name="Di Gaspero G."/>
            <person name="Dumas V."/>
            <person name="Felice N."/>
            <person name="Paillard S."/>
            <person name="Juman I."/>
            <person name="Moroldo M."/>
            <person name="Scalabrin S."/>
            <person name="Canaguier A."/>
            <person name="Le Clainche I."/>
            <person name="Malacrida G."/>
            <person name="Durand E."/>
            <person name="Pesole G."/>
            <person name="Laucou V."/>
            <person name="Chatelet P."/>
            <person name="Merdinoglu D."/>
            <person name="Delledonne M."/>
            <person name="Pezzotti M."/>
            <person name="Lecharny A."/>
            <person name="Scarpelli C."/>
            <person name="Artiguenave F."/>
            <person name="Pe M.E."/>
            <person name="Valle G."/>
            <person name="Morgante M."/>
            <person name="Caboche M."/>
            <person name="Adam-Blondon A.-F."/>
            <person name="Weissenbach J."/>
            <person name="Quetier F."/>
            <person name="Wincker P."/>
        </authorList>
    </citation>
    <scope>NUCLEOTIDE SEQUENCE [LARGE SCALE GENOMIC DNA]</scope>
    <source>
        <strain evidence="3">cv. Pinot noir / PN40024</strain>
    </source>
</reference>
<feature type="compositionally biased region" description="Pro residues" evidence="1">
    <location>
        <begin position="32"/>
        <end position="43"/>
    </location>
</feature>
<accession>F6HIW2</accession>
<keyword evidence="3" id="KW-1185">Reference proteome</keyword>
<feature type="compositionally biased region" description="Basic and acidic residues" evidence="1">
    <location>
        <begin position="51"/>
        <end position="95"/>
    </location>
</feature>
<dbReference type="Proteomes" id="UP000009183">
    <property type="component" value="Chromosome 13"/>
</dbReference>
<evidence type="ECO:0000313" key="2">
    <source>
        <dbReference type="EMBL" id="CCB52187.1"/>
    </source>
</evidence>
<dbReference type="HOGENOM" id="CLU_1491635_0_0_1"/>
<gene>
    <name evidence="2" type="ordered locus">VIT_13s0047g00300</name>
</gene>
<dbReference type="AlphaFoldDB" id="F6HIW2"/>
<dbReference type="STRING" id="29760.F6HIW2"/>
<proteinExistence type="predicted"/>
<evidence type="ECO:0000256" key="1">
    <source>
        <dbReference type="SAM" id="MobiDB-lite"/>
    </source>
</evidence>
<feature type="region of interest" description="Disordered" evidence="1">
    <location>
        <begin position="1"/>
        <end position="150"/>
    </location>
</feature>
<dbReference type="PaxDb" id="29760-VIT_13s0047g00300.t01"/>
<dbReference type="eggNOG" id="KOG2295">
    <property type="taxonomic scope" value="Eukaryota"/>
</dbReference>
<evidence type="ECO:0000313" key="3">
    <source>
        <dbReference type="Proteomes" id="UP000009183"/>
    </source>
</evidence>
<protein>
    <recommendedName>
        <fullName evidence="4">Serrate RNA effector molecule</fullName>
    </recommendedName>
</protein>